<gene>
    <name evidence="2" type="ORF">EGC76_11715</name>
</gene>
<evidence type="ECO:0000259" key="1">
    <source>
        <dbReference type="SMART" id="SM00382"/>
    </source>
</evidence>
<dbReference type="Pfam" id="PF13304">
    <property type="entry name" value="AAA_21"/>
    <property type="match status" value="1"/>
</dbReference>
<dbReference type="GO" id="GO:0016887">
    <property type="term" value="F:ATP hydrolysis activity"/>
    <property type="evidence" value="ECO:0007669"/>
    <property type="project" value="InterPro"/>
</dbReference>
<dbReference type="SUPFAM" id="SSF52540">
    <property type="entry name" value="P-loop containing nucleoside triphosphate hydrolases"/>
    <property type="match status" value="1"/>
</dbReference>
<accession>A0A443YVL1</accession>
<dbReference type="InterPro" id="IPR038729">
    <property type="entry name" value="Rad50/SbcC_AAA"/>
</dbReference>
<dbReference type="Pfam" id="PF13476">
    <property type="entry name" value="AAA_23"/>
    <property type="match status" value="1"/>
</dbReference>
<organism evidence="2 3">
    <name type="scientific">Pseudidiomarina gelatinasegens</name>
    <dbReference type="NCBI Taxonomy" id="2487740"/>
    <lineage>
        <taxon>Bacteria</taxon>
        <taxon>Pseudomonadati</taxon>
        <taxon>Pseudomonadota</taxon>
        <taxon>Gammaproteobacteria</taxon>
        <taxon>Alteromonadales</taxon>
        <taxon>Idiomarinaceae</taxon>
        <taxon>Pseudidiomarina</taxon>
    </lineage>
</organism>
<dbReference type="PANTHER" id="PTHR43581:SF2">
    <property type="entry name" value="EXCINUCLEASE ATPASE SUBUNIT"/>
    <property type="match status" value="1"/>
</dbReference>
<dbReference type="GO" id="GO:0006302">
    <property type="term" value="P:double-strand break repair"/>
    <property type="evidence" value="ECO:0007669"/>
    <property type="project" value="InterPro"/>
</dbReference>
<dbReference type="Gene3D" id="3.40.50.300">
    <property type="entry name" value="P-loop containing nucleotide triphosphate hydrolases"/>
    <property type="match status" value="2"/>
</dbReference>
<dbReference type="OrthoDB" id="9815944at2"/>
<proteinExistence type="predicted"/>
<reference evidence="2 3" key="1">
    <citation type="submission" date="2018-12" db="EMBL/GenBank/DDBJ databases">
        <authorList>
            <person name="Li A."/>
            <person name="Zhang M."/>
            <person name="Zhu H."/>
        </authorList>
    </citation>
    <scope>NUCLEOTIDE SEQUENCE [LARGE SCALE GENOMIC DNA]</scope>
    <source>
        <strain evidence="2 3">R04H25</strain>
    </source>
</reference>
<dbReference type="GO" id="GO:0005524">
    <property type="term" value="F:ATP binding"/>
    <property type="evidence" value="ECO:0007669"/>
    <property type="project" value="InterPro"/>
</dbReference>
<evidence type="ECO:0000313" key="3">
    <source>
        <dbReference type="Proteomes" id="UP000288789"/>
    </source>
</evidence>
<dbReference type="AlphaFoldDB" id="A0A443YVL1"/>
<dbReference type="InterPro" id="IPR003593">
    <property type="entry name" value="AAA+_ATPase"/>
</dbReference>
<evidence type="ECO:0000313" key="2">
    <source>
        <dbReference type="EMBL" id="RWU07985.1"/>
    </source>
</evidence>
<dbReference type="InterPro" id="IPR003959">
    <property type="entry name" value="ATPase_AAA_core"/>
</dbReference>
<dbReference type="EMBL" id="RSFE01000015">
    <property type="protein sequence ID" value="RWU07985.1"/>
    <property type="molecule type" value="Genomic_DNA"/>
</dbReference>
<dbReference type="InterPro" id="IPR027417">
    <property type="entry name" value="P-loop_NTPase"/>
</dbReference>
<dbReference type="Proteomes" id="UP000288789">
    <property type="component" value="Unassembled WGS sequence"/>
</dbReference>
<dbReference type="RefSeq" id="WP_128353188.1">
    <property type="nucleotide sequence ID" value="NZ_RSFE01000015.1"/>
</dbReference>
<dbReference type="PANTHER" id="PTHR43581">
    <property type="entry name" value="ATP/GTP PHOSPHATASE"/>
    <property type="match status" value="1"/>
</dbReference>
<feature type="domain" description="AAA+ ATPase" evidence="1">
    <location>
        <begin position="27"/>
        <end position="391"/>
    </location>
</feature>
<protein>
    <recommendedName>
        <fullName evidence="1">AAA+ ATPase domain-containing protein</fullName>
    </recommendedName>
</protein>
<keyword evidence="3" id="KW-1185">Reference proteome</keyword>
<comment type="caution">
    <text evidence="2">The sequence shown here is derived from an EMBL/GenBank/DDBJ whole genome shotgun (WGS) entry which is preliminary data.</text>
</comment>
<name>A0A443YVL1_9GAMM</name>
<dbReference type="SMART" id="SM00382">
    <property type="entry name" value="AAA"/>
    <property type="match status" value="1"/>
</dbReference>
<dbReference type="InterPro" id="IPR051396">
    <property type="entry name" value="Bact_Antivir_Def_Nuclease"/>
</dbReference>
<sequence length="602" mass="68340">MIFKKLEMDNLGPITHLCVEFPKVGKSPKPLIIVGENGSGKSIFLSHLVNALMVGKQEVYEDVEVEKGKVFKYRSPNYIKSGEAYSFSSVEFESGEKVQEWQLARSRANFESDLGYTPLRNEWNQIQSSENSHFTANFHEHQENTKKIFAQQCCLYFPVNRFEEPAWLNLMNLKAKASYTELKRISGYSNREIICTSPLKNNINWLLDLIFDRQAFEIRTQQVTLPAPGNQQPAMVPVFAGYQGPSSSLYEAVLKVIRVILKESGNIRLGAGTRKNRQISIMKDEKVWVPNLFQLSTGEVQLINLFLSIIRDYDLSEGKLESLNDIKGIVIIDEIDSHLHAIHQKEVLPELIKSFPNVQFVITTHAPLFLLGMEKAVGEEGFEIINMPNGERVSASDFSEFVSAYEAFKETTRHREEIISEIKQNAKPIVFVEGDYDIRYLKKAAQLLGRTDVLDRVQLKDGDGFGNLDKIWRSYNNSVSEVVPNKIILLYDCDTNKQDAQKNLVFKRVLPSVQNNPIPVGIENLFSNATIDSLETSNPQFIDFQEGSKKRVRGVELNTPASKAVNKDEKGNMCNWLCQNGTAKDFSEFETAFRIIENIING</sequence>
<dbReference type="CDD" id="cd00267">
    <property type="entry name" value="ABC_ATPase"/>
    <property type="match status" value="1"/>
</dbReference>